<dbReference type="Proteomes" id="UP001596190">
    <property type="component" value="Unassembled WGS sequence"/>
</dbReference>
<evidence type="ECO:0000313" key="1">
    <source>
        <dbReference type="EMBL" id="MFC6253328.1"/>
    </source>
</evidence>
<keyword evidence="2" id="KW-1185">Reference proteome</keyword>
<protein>
    <submittedName>
        <fullName evidence="1">Uncharacterized protein</fullName>
    </submittedName>
</protein>
<sequence>MQQWIFGKRGSYINTTLVFQLPVYIDWLDHCNQRHVTTGQQLEMAIHELLLSQSPWTDEWQTDVPYTASKEKGTARLAAVRADHQHHQAILTIRYHQPAISGQDTDQLAEIVAVFLKTVMNRFCQRTVFGVQNSRLVIRIA</sequence>
<dbReference type="EMBL" id="JBHSSA010000024">
    <property type="protein sequence ID" value="MFC6253328.1"/>
    <property type="molecule type" value="Genomic_DNA"/>
</dbReference>
<evidence type="ECO:0000313" key="2">
    <source>
        <dbReference type="Proteomes" id="UP001596190"/>
    </source>
</evidence>
<accession>A0ABW1T7H0</accession>
<gene>
    <name evidence="1" type="ORF">ACFP1H_01755</name>
</gene>
<name>A0ABW1T7H0_9LACO</name>
<dbReference type="RefSeq" id="WP_137631453.1">
    <property type="nucleotide sequence ID" value="NZ_BJDO01000036.1"/>
</dbReference>
<organism evidence="1 2">
    <name type="scientific">Secundilactobacillus hailunensis</name>
    <dbReference type="NCBI Taxonomy" id="2559923"/>
    <lineage>
        <taxon>Bacteria</taxon>
        <taxon>Bacillati</taxon>
        <taxon>Bacillota</taxon>
        <taxon>Bacilli</taxon>
        <taxon>Lactobacillales</taxon>
        <taxon>Lactobacillaceae</taxon>
        <taxon>Secundilactobacillus</taxon>
    </lineage>
</organism>
<reference evidence="2" key="1">
    <citation type="journal article" date="2019" name="Int. J. Syst. Evol. Microbiol.">
        <title>The Global Catalogue of Microorganisms (GCM) 10K type strain sequencing project: providing services to taxonomists for standard genome sequencing and annotation.</title>
        <authorList>
            <consortium name="The Broad Institute Genomics Platform"/>
            <consortium name="The Broad Institute Genome Sequencing Center for Infectious Disease"/>
            <person name="Wu L."/>
            <person name="Ma J."/>
        </authorList>
    </citation>
    <scope>NUCLEOTIDE SEQUENCE [LARGE SCALE GENOMIC DNA]</scope>
    <source>
        <strain evidence="2">CCM 8950</strain>
    </source>
</reference>
<comment type="caution">
    <text evidence="1">The sequence shown here is derived from an EMBL/GenBank/DDBJ whole genome shotgun (WGS) entry which is preliminary data.</text>
</comment>
<proteinExistence type="predicted"/>